<keyword evidence="3" id="KW-0175">Coiled coil</keyword>
<evidence type="ECO:0000313" key="6">
    <source>
        <dbReference type="Proteomes" id="UP000027361"/>
    </source>
</evidence>
<dbReference type="Proteomes" id="UP000027361">
    <property type="component" value="Unassembled WGS sequence"/>
</dbReference>
<dbReference type="RefSeq" id="XP_013240858.1">
    <property type="nucleotide sequence ID" value="XM_013385404.1"/>
</dbReference>
<dbReference type="Pfam" id="PF10186">
    <property type="entry name" value="ATG14"/>
    <property type="match status" value="1"/>
</dbReference>
<dbReference type="InParanoid" id="A0A066VBR7"/>
<dbReference type="InterPro" id="IPR018791">
    <property type="entry name" value="UV_resistance/autophagy_Atg14"/>
</dbReference>
<dbReference type="OMA" id="CISESQH"/>
<comment type="caution">
    <text evidence="5">The sequence shown here is derived from an EMBL/GenBank/DDBJ whole genome shotgun (WGS) entry which is preliminary data.</text>
</comment>
<feature type="region of interest" description="Disordered" evidence="4">
    <location>
        <begin position="1"/>
        <end position="88"/>
    </location>
</feature>
<feature type="compositionally biased region" description="Low complexity" evidence="4">
    <location>
        <begin position="711"/>
        <end position="726"/>
    </location>
</feature>
<evidence type="ECO:0000256" key="4">
    <source>
        <dbReference type="SAM" id="MobiDB-lite"/>
    </source>
</evidence>
<feature type="region of interest" description="Disordered" evidence="4">
    <location>
        <begin position="681"/>
        <end position="743"/>
    </location>
</feature>
<comment type="similarity">
    <text evidence="1">Belongs to the ATG14 family.</text>
</comment>
<sequence>MLDTIAEGGQPSTNRKVPAQNYGPPTIKSNLRSAGVPRSGTMRASGSPRTPSEKERLRPGKTAMGYSAAHPDLIRPPSGSHRHRARHHAKRVPFDGQCRFCKQSQLKGWFCQDCLSKRIDDHLEDRRRIGEKRVKGAGKVKALLGPTSSVADLMNDINKGGRAANDFSHLNPFSDGDSSTPRDGLDTVTTVGHIYRSARAWQSMLQDSLQRLKHDSNQSSSDVSALKQALKRRKRELAHRRQNLAAAQQLELQQQEHNDVLTKSPGAWPVQLGSNEMDNREYPGILARVARVKHKIEELRAIQDRLASDLSVTRKLLVVETLGLFNIQPPAGTLAKEGRVSGLIALRAQQAFATAAAHTLRGKETSRTTISPTASDWTILGVVLPQPHSIHRFALDDINGAVSHATALLQLLSSYLGVMLPFQPSYSSRDVCAVIQPSEYWAGSGIEAGKHLLQLEESAYQALLPKQDTPTANVGHSALDMAASAFEGAKSFIHISSGYFPGSASIISSKSPDAQTGCRGADSDEEDTAVAKDQLQTSDVSREKRKSRKVDLARAVKSFRSALVMLAYDAAYLAETQGALLSLDIYDGVSSNAIVPSAVAVPLRILRHLSSSKMLGHRSHEATDAASNIRTFDFARLDFMSLYSFLVPSESRESKAKKEEILMEGSYVDAKWDAASVILRDKNKDKSKGKSKSKSSGSGAPAITTTMGDTSSMKSNKSSSSKPSVSGRQENVQPAAAAGQENY</sequence>
<dbReference type="GO" id="GO:0032991">
    <property type="term" value="C:protein-containing complex"/>
    <property type="evidence" value="ECO:0007669"/>
    <property type="project" value="UniProtKB-ARBA"/>
</dbReference>
<gene>
    <name evidence="5" type="ORF">K437DRAFT_264711</name>
</gene>
<dbReference type="GO" id="GO:0005737">
    <property type="term" value="C:cytoplasm"/>
    <property type="evidence" value="ECO:0007669"/>
    <property type="project" value="UniProtKB-ARBA"/>
</dbReference>
<name>A0A066VBR7_TILAU</name>
<proteinExistence type="inferred from homology"/>
<keyword evidence="6" id="KW-1185">Reference proteome</keyword>
<organism evidence="5 6">
    <name type="scientific">Tilletiaria anomala (strain ATCC 24038 / CBS 436.72 / UBC 951)</name>
    <dbReference type="NCBI Taxonomy" id="1037660"/>
    <lineage>
        <taxon>Eukaryota</taxon>
        <taxon>Fungi</taxon>
        <taxon>Dikarya</taxon>
        <taxon>Basidiomycota</taxon>
        <taxon>Ustilaginomycotina</taxon>
        <taxon>Exobasidiomycetes</taxon>
        <taxon>Georgefischeriales</taxon>
        <taxon>Tilletiariaceae</taxon>
        <taxon>Tilletiaria</taxon>
    </lineage>
</organism>
<feature type="region of interest" description="Disordered" evidence="4">
    <location>
        <begin position="511"/>
        <end position="544"/>
    </location>
</feature>
<dbReference type="AlphaFoldDB" id="A0A066VBR7"/>
<dbReference type="HOGENOM" id="CLU_373920_0_0_1"/>
<dbReference type="OrthoDB" id="16772at2759"/>
<protein>
    <recommendedName>
        <fullName evidence="2">Autophagy-related protein 14</fullName>
    </recommendedName>
</protein>
<dbReference type="GeneID" id="25265724"/>
<evidence type="ECO:0000256" key="2">
    <source>
        <dbReference type="ARBA" id="ARBA00013807"/>
    </source>
</evidence>
<evidence type="ECO:0000256" key="1">
    <source>
        <dbReference type="ARBA" id="ARBA00009574"/>
    </source>
</evidence>
<dbReference type="EMBL" id="JMSN01000112">
    <property type="protein sequence ID" value="KDN38876.1"/>
    <property type="molecule type" value="Genomic_DNA"/>
</dbReference>
<evidence type="ECO:0000256" key="3">
    <source>
        <dbReference type="ARBA" id="ARBA00023054"/>
    </source>
</evidence>
<accession>A0A066VBR7</accession>
<evidence type="ECO:0000313" key="5">
    <source>
        <dbReference type="EMBL" id="KDN38876.1"/>
    </source>
</evidence>
<reference evidence="5 6" key="1">
    <citation type="submission" date="2014-05" db="EMBL/GenBank/DDBJ databases">
        <title>Draft genome sequence of a rare smut relative, Tilletiaria anomala UBC 951.</title>
        <authorList>
            <consortium name="DOE Joint Genome Institute"/>
            <person name="Toome M."/>
            <person name="Kuo A."/>
            <person name="Henrissat B."/>
            <person name="Lipzen A."/>
            <person name="Tritt A."/>
            <person name="Yoshinaga Y."/>
            <person name="Zane M."/>
            <person name="Barry K."/>
            <person name="Grigoriev I.V."/>
            <person name="Spatafora J.W."/>
            <person name="Aimea M.C."/>
        </authorList>
    </citation>
    <scope>NUCLEOTIDE SEQUENCE [LARGE SCALE GENOMIC DNA]</scope>
    <source>
        <strain evidence="5 6">UBC 951</strain>
    </source>
</reference>